<dbReference type="RefSeq" id="WP_015057759.1">
    <property type="nucleotide sequence ID" value="NC_019042.1"/>
</dbReference>
<dbReference type="InterPro" id="IPR027417">
    <property type="entry name" value="P-loop_NTPase"/>
</dbReference>
<dbReference type="GO" id="GO:0009035">
    <property type="term" value="F:type I site-specific deoxyribonuclease activity"/>
    <property type="evidence" value="ECO:0007669"/>
    <property type="project" value="UniProtKB-EC"/>
</dbReference>
<dbReference type="PANTHER" id="PTHR37291">
    <property type="entry name" value="5-METHYLCYTOSINE-SPECIFIC RESTRICTION ENZYME B"/>
    <property type="match status" value="1"/>
</dbReference>
<organism evidence="2 3">
    <name type="scientific">Streptococcus dysgalactiae subsp. equisimilis AC-2713</name>
    <dbReference type="NCBI Taxonomy" id="759913"/>
    <lineage>
        <taxon>Bacteria</taxon>
        <taxon>Bacillati</taxon>
        <taxon>Bacillota</taxon>
        <taxon>Bacilli</taxon>
        <taxon>Lactobacillales</taxon>
        <taxon>Streptococcaceae</taxon>
        <taxon>Streptococcus</taxon>
    </lineage>
</organism>
<dbReference type="GO" id="GO:0016887">
    <property type="term" value="F:ATP hydrolysis activity"/>
    <property type="evidence" value="ECO:0007669"/>
    <property type="project" value="InterPro"/>
</dbReference>
<feature type="domain" description="ATPase dynein-related AAA" evidence="1">
    <location>
        <begin position="257"/>
        <end position="416"/>
    </location>
</feature>
<proteinExistence type="predicted"/>
<accession>A0AB33R7S6</accession>
<dbReference type="EC" id="3.1.21.3" evidence="2"/>
<evidence type="ECO:0000313" key="3">
    <source>
        <dbReference type="Proteomes" id="UP000009215"/>
    </source>
</evidence>
<dbReference type="EMBL" id="HE858529">
    <property type="protein sequence ID" value="CCI62900.1"/>
    <property type="molecule type" value="Genomic_DNA"/>
</dbReference>
<dbReference type="GO" id="GO:0005524">
    <property type="term" value="F:ATP binding"/>
    <property type="evidence" value="ECO:0007669"/>
    <property type="project" value="InterPro"/>
</dbReference>
<dbReference type="Gene3D" id="3.40.50.300">
    <property type="entry name" value="P-loop containing nucleotide triphosphate hydrolases"/>
    <property type="match status" value="1"/>
</dbReference>
<evidence type="ECO:0000313" key="2">
    <source>
        <dbReference type="EMBL" id="CCI62900.1"/>
    </source>
</evidence>
<dbReference type="Pfam" id="PF07728">
    <property type="entry name" value="AAA_5"/>
    <property type="match status" value="1"/>
</dbReference>
<dbReference type="PANTHER" id="PTHR37291:SF1">
    <property type="entry name" value="TYPE IV METHYL-DIRECTED RESTRICTION ENZYME ECOKMCRB SUBUNIT"/>
    <property type="match status" value="1"/>
</dbReference>
<dbReference type="SUPFAM" id="SSF52540">
    <property type="entry name" value="P-loop containing nucleoside triphosphate hydrolases"/>
    <property type="match status" value="1"/>
</dbReference>
<dbReference type="InterPro" id="IPR052934">
    <property type="entry name" value="Methyl-DNA_Rec/Restrict_Enz"/>
</dbReference>
<dbReference type="AlphaFoldDB" id="A0AB33R7S6"/>
<keyword evidence="2" id="KW-0378">Hydrolase</keyword>
<name>A0AB33R7S6_STREQ</name>
<dbReference type="InterPro" id="IPR011704">
    <property type="entry name" value="ATPase_dyneun-rel_AAA"/>
</dbReference>
<gene>
    <name evidence="2" type="ORF">SDSE_1406</name>
</gene>
<evidence type="ECO:0000259" key="1">
    <source>
        <dbReference type="Pfam" id="PF07728"/>
    </source>
</evidence>
<sequence length="585" mass="66944">MEKIVMPKNSALLNEIEAVLRIYYEADGWLPNEEYKIQLKELIGADQYSSSYTKKSQITSYFGFTEWQDINNAQSQRRITTAGKKMYEALMASDKSAMQEIIMDALENIKFGRDNFGVPSSNSDVEPPSLFIRGIIDLDYLSYKEFAYLLNSMVDHGKSYTESILEVRAARNKGGVVVPEEAQKYVDCKPIMMLERWGFLEISKNSEDKGIVINPSVFEKFSDRLKSLKIYNVDKFLEINQDVSKLSKENIIRGGENILLYGVPGSGKSYKIATEYCNDENRMERLVFHPDYMNTDFVGQIMPTVKDNGDITYLFSPGPFTRIVKKAIANPSEHYYLVIEELNRGNAPGIFGEIFQLLDRSVSGESVYGINNSILATEIYGDKSHQIKIPSNLSLLATMNTADQNVFTLDTAFQRRWTMEMIENDVDLSKYGNYFIADTQYSWKVFNKVINKKILETSSQTLTSEDKRMGAYFISGNVLNIERIRQVPAGDSGKDFNKKNKRFAEKVLKYLWDDAFKFNREDIFDVALYPSLEAIIKRFTDNDNPENGRFDVFAKDIKEELENLREATLIDNNIDTGEEDADSTE</sequence>
<dbReference type="Proteomes" id="UP000009215">
    <property type="component" value="Chromosome"/>
</dbReference>
<protein>
    <submittedName>
        <fullName evidence="2">Restriction enzyme</fullName>
        <ecNumber evidence="2">3.1.21.3</ecNumber>
    </submittedName>
</protein>
<dbReference type="KEGG" id="sdc:SDSE_1406"/>
<reference evidence="2 3" key="1">
    <citation type="submission" date="2012-05" db="EMBL/GenBank/DDBJ databases">
        <title>Complete genome sequence of a Streptococcus dysgalactiae subsp. equisimilis strain possessing Lancefield's group A antigen.</title>
        <authorList>
            <person name="Luetticken R."/>
            <person name="Bruellhoff K."/>
            <person name="Van der Linden M."/>
            <person name="Peltroche-Llacsahuanga H."/>
            <person name="Blom J."/>
            <person name="Weber-Lehmann J."/>
            <person name="Ferretti J.J."/>
            <person name="McShan W.M."/>
        </authorList>
    </citation>
    <scope>NUCLEOTIDE SEQUENCE [LARGE SCALE GENOMIC DNA]</scope>
    <source>
        <strain evidence="2 3">AC-2713</strain>
    </source>
</reference>